<reference evidence="2 3" key="1">
    <citation type="submission" date="2016-10" db="EMBL/GenBank/DDBJ databases">
        <authorList>
            <person name="de Groot N.N."/>
        </authorList>
    </citation>
    <scope>NUCLEOTIDE SEQUENCE [LARGE SCALE GENOMIC DNA]</scope>
    <source>
        <strain evidence="2 3">ASO4-2</strain>
    </source>
</reference>
<dbReference type="GO" id="GO:0016836">
    <property type="term" value="F:hydro-lyase activity"/>
    <property type="evidence" value="ECO:0007669"/>
    <property type="project" value="InterPro"/>
</dbReference>
<feature type="domain" description="YjeF C-terminal" evidence="1">
    <location>
        <begin position="119"/>
        <end position="258"/>
    </location>
</feature>
<dbReference type="InterPro" id="IPR000631">
    <property type="entry name" value="CARKD"/>
</dbReference>
<keyword evidence="2" id="KW-0808">Transferase</keyword>
<dbReference type="AlphaFoldDB" id="A0A1G6EUS4"/>
<gene>
    <name evidence="2" type="ORF">SAMN05660653_03177</name>
</gene>
<dbReference type="Pfam" id="PF01256">
    <property type="entry name" value="Carb_kinase"/>
    <property type="match status" value="1"/>
</dbReference>
<evidence type="ECO:0000313" key="3">
    <source>
        <dbReference type="Proteomes" id="UP000198771"/>
    </source>
</evidence>
<accession>A0A1G6EUS4</accession>
<evidence type="ECO:0000259" key="1">
    <source>
        <dbReference type="Pfam" id="PF01256"/>
    </source>
</evidence>
<evidence type="ECO:0000313" key="2">
    <source>
        <dbReference type="EMBL" id="SDB61224.1"/>
    </source>
</evidence>
<dbReference type="STRING" id="617002.SAMN05660653_03177"/>
<dbReference type="OrthoDB" id="5470480at2"/>
<dbReference type="EMBL" id="FMXO01000024">
    <property type="protein sequence ID" value="SDB61224.1"/>
    <property type="molecule type" value="Genomic_DNA"/>
</dbReference>
<dbReference type="GO" id="GO:0016301">
    <property type="term" value="F:kinase activity"/>
    <property type="evidence" value="ECO:0007669"/>
    <property type="project" value="UniProtKB-KW"/>
</dbReference>
<keyword evidence="3" id="KW-1185">Reference proteome</keyword>
<dbReference type="Proteomes" id="UP000198771">
    <property type="component" value="Unassembled WGS sequence"/>
</dbReference>
<organism evidence="2 3">
    <name type="scientific">Desulfonatronum thiosulfatophilum</name>
    <dbReference type="NCBI Taxonomy" id="617002"/>
    <lineage>
        <taxon>Bacteria</taxon>
        <taxon>Pseudomonadati</taxon>
        <taxon>Thermodesulfobacteriota</taxon>
        <taxon>Desulfovibrionia</taxon>
        <taxon>Desulfovibrionales</taxon>
        <taxon>Desulfonatronaceae</taxon>
        <taxon>Desulfonatronum</taxon>
    </lineage>
</organism>
<dbReference type="Gene3D" id="3.40.1190.20">
    <property type="match status" value="1"/>
</dbReference>
<proteinExistence type="predicted"/>
<name>A0A1G6EUS4_9BACT</name>
<dbReference type="InterPro" id="IPR029056">
    <property type="entry name" value="Ribokinase-like"/>
</dbReference>
<dbReference type="RefSeq" id="WP_092123870.1">
    <property type="nucleotide sequence ID" value="NZ_FMXO01000024.1"/>
</dbReference>
<protein>
    <submittedName>
        <fullName evidence="2">Carbohydrate kinase</fullName>
    </submittedName>
</protein>
<keyword evidence="2" id="KW-0418">Kinase</keyword>
<dbReference type="SUPFAM" id="SSF53613">
    <property type="entry name" value="Ribokinase-like"/>
    <property type="match status" value="1"/>
</dbReference>
<sequence>MSWLIAGSVPKADFPLTWGKYRLRDNVLDIDGMGVNVARGTPALMAVAAVCAEVLGMEAPEALLAGDVGTGDGSRALYKHLAENVERAAGNGVTFHYLLPDIYWHNQVLWGLEGLSTTPLLVADAGYMYAAKMSGFAGHYDLFTPDAGEMAFLADETAPHPFYTRGFLLQEEDRVPELIRLAYAGENAARYLLVKGKRDYIVAGGKIIAEVEAPDVPAMEPIGGTGDSLTGLVTALLASGMEMAKACRTAALANRYLGLFSHPSPAHGIADLLPFLPKALERALEETGG</sequence>